<organism evidence="2 3">
    <name type="scientific">Massilia forsythiae</name>
    <dbReference type="NCBI Taxonomy" id="2728020"/>
    <lineage>
        <taxon>Bacteria</taxon>
        <taxon>Pseudomonadati</taxon>
        <taxon>Pseudomonadota</taxon>
        <taxon>Betaproteobacteria</taxon>
        <taxon>Burkholderiales</taxon>
        <taxon>Oxalobacteraceae</taxon>
        <taxon>Telluria group</taxon>
        <taxon>Massilia</taxon>
    </lineage>
</organism>
<dbReference type="KEGG" id="mfy:HH212_20610"/>
<gene>
    <name evidence="2" type="ORF">HH212_20610</name>
</gene>
<reference evidence="2 3" key="1">
    <citation type="submission" date="2020-04" db="EMBL/GenBank/DDBJ databases">
        <title>Genome sequencing of novel species.</title>
        <authorList>
            <person name="Heo J."/>
            <person name="Kim S.-J."/>
            <person name="Kim J.-S."/>
            <person name="Hong S.-B."/>
            <person name="Kwon S.-W."/>
        </authorList>
    </citation>
    <scope>NUCLEOTIDE SEQUENCE [LARGE SCALE GENOMIC DNA]</scope>
    <source>
        <strain evidence="2 3">GN2-R2</strain>
    </source>
</reference>
<keyword evidence="3" id="KW-1185">Reference proteome</keyword>
<keyword evidence="1" id="KW-1133">Transmembrane helix</keyword>
<feature type="transmembrane region" description="Helical" evidence="1">
    <location>
        <begin position="88"/>
        <end position="105"/>
    </location>
</feature>
<keyword evidence="1" id="KW-0812">Transmembrane</keyword>
<dbReference type="AlphaFoldDB" id="A0A7Z2W256"/>
<accession>A0A7Z2W256</accession>
<evidence type="ECO:0000313" key="3">
    <source>
        <dbReference type="Proteomes" id="UP000502415"/>
    </source>
</evidence>
<dbReference type="InterPro" id="IPR022109">
    <property type="entry name" value="DUF3649"/>
</dbReference>
<dbReference type="Proteomes" id="UP000502415">
    <property type="component" value="Chromosome"/>
</dbReference>
<dbReference type="Pfam" id="PF12365">
    <property type="entry name" value="DUF3649"/>
    <property type="match status" value="1"/>
</dbReference>
<protein>
    <submittedName>
        <fullName evidence="2">DUF3649 domain-containing protein</fullName>
    </submittedName>
</protein>
<sequence>MSDHPAAPRPAPKQRRAGITLRQRGAVAARALAAILGGYGVAALSTNALAAVLPLRPVEAVVSATLTGLAVYPCAAMWAFAARSATRAWVGLALFAVVPGLVLLARSGGQS</sequence>
<feature type="transmembrane region" description="Helical" evidence="1">
    <location>
        <begin position="31"/>
        <end position="55"/>
    </location>
</feature>
<evidence type="ECO:0000256" key="1">
    <source>
        <dbReference type="SAM" id="Phobius"/>
    </source>
</evidence>
<keyword evidence="1" id="KW-0472">Membrane</keyword>
<proteinExistence type="predicted"/>
<name>A0A7Z2W256_9BURK</name>
<feature type="transmembrane region" description="Helical" evidence="1">
    <location>
        <begin position="61"/>
        <end position="81"/>
    </location>
</feature>
<dbReference type="EMBL" id="CP051685">
    <property type="protein sequence ID" value="QJE03501.1"/>
    <property type="molecule type" value="Genomic_DNA"/>
</dbReference>
<evidence type="ECO:0000313" key="2">
    <source>
        <dbReference type="EMBL" id="QJE03501.1"/>
    </source>
</evidence>